<evidence type="ECO:0000256" key="4">
    <source>
        <dbReference type="ARBA" id="ARBA00051722"/>
    </source>
</evidence>
<organism evidence="5 6">
    <name type="scientific">Flavobacterium tibetense</name>
    <dbReference type="NCBI Taxonomy" id="2233533"/>
    <lineage>
        <taxon>Bacteria</taxon>
        <taxon>Pseudomonadati</taxon>
        <taxon>Bacteroidota</taxon>
        <taxon>Flavobacteriia</taxon>
        <taxon>Flavobacteriales</taxon>
        <taxon>Flavobacteriaceae</taxon>
        <taxon>Flavobacterium</taxon>
    </lineage>
</organism>
<dbReference type="GO" id="GO:0030145">
    <property type="term" value="F:manganese ion binding"/>
    <property type="evidence" value="ECO:0007669"/>
    <property type="project" value="InterPro"/>
</dbReference>
<accession>A0A365P040</accession>
<dbReference type="PIRSF" id="PIRSF016557">
    <property type="entry name" value="Caps_synth_CpsB"/>
    <property type="match status" value="1"/>
</dbReference>
<dbReference type="PANTHER" id="PTHR39181:SF1">
    <property type="entry name" value="TYROSINE-PROTEIN PHOSPHATASE YWQE"/>
    <property type="match status" value="1"/>
</dbReference>
<dbReference type="EC" id="3.1.3.48" evidence="2"/>
<dbReference type="Proteomes" id="UP000253319">
    <property type="component" value="Unassembled WGS sequence"/>
</dbReference>
<protein>
    <recommendedName>
        <fullName evidence="2">protein-tyrosine-phosphatase</fullName>
        <ecNumber evidence="2">3.1.3.48</ecNumber>
    </recommendedName>
</protein>
<reference evidence="5 6" key="1">
    <citation type="submission" date="2018-06" db="EMBL/GenBank/DDBJ databases">
        <title>Flavobacterium tibetense sp. nov., isolated from a wetland YonghuCo on Tibetan Plateau.</title>
        <authorList>
            <person name="Xing P."/>
            <person name="Phurbu D."/>
            <person name="Lu H."/>
        </authorList>
    </citation>
    <scope>NUCLEOTIDE SEQUENCE [LARGE SCALE GENOMIC DNA]</scope>
    <source>
        <strain evidence="5 6">YH5</strain>
    </source>
</reference>
<comment type="caution">
    <text evidence="5">The sequence shown here is derived from an EMBL/GenBank/DDBJ whole genome shotgun (WGS) entry which is preliminary data.</text>
</comment>
<comment type="catalytic activity">
    <reaction evidence="4">
        <text>O-phospho-L-tyrosyl-[protein] + H2O = L-tyrosyl-[protein] + phosphate</text>
        <dbReference type="Rhea" id="RHEA:10684"/>
        <dbReference type="Rhea" id="RHEA-COMP:10136"/>
        <dbReference type="Rhea" id="RHEA-COMP:20101"/>
        <dbReference type="ChEBI" id="CHEBI:15377"/>
        <dbReference type="ChEBI" id="CHEBI:43474"/>
        <dbReference type="ChEBI" id="CHEBI:46858"/>
        <dbReference type="ChEBI" id="CHEBI:61978"/>
        <dbReference type="EC" id="3.1.3.48"/>
    </reaction>
</comment>
<dbReference type="SUPFAM" id="SSF89550">
    <property type="entry name" value="PHP domain-like"/>
    <property type="match status" value="1"/>
</dbReference>
<evidence type="ECO:0000313" key="6">
    <source>
        <dbReference type="Proteomes" id="UP000253319"/>
    </source>
</evidence>
<dbReference type="Gene3D" id="3.20.20.140">
    <property type="entry name" value="Metal-dependent hydrolases"/>
    <property type="match status" value="1"/>
</dbReference>
<comment type="similarity">
    <text evidence="1">Belongs to the metallo-dependent hydrolases superfamily. CpsB/CapC family.</text>
</comment>
<dbReference type="Pfam" id="PF19567">
    <property type="entry name" value="CpsB_CapC"/>
    <property type="match status" value="1"/>
</dbReference>
<gene>
    <name evidence="5" type="ORF">DPN68_09275</name>
</gene>
<dbReference type="OrthoDB" id="9788539at2"/>
<dbReference type="InterPro" id="IPR016667">
    <property type="entry name" value="Caps_polysacc_synth_CpsB/CapC"/>
</dbReference>
<dbReference type="EMBL" id="QLST01000011">
    <property type="protein sequence ID" value="RBA27875.1"/>
    <property type="molecule type" value="Genomic_DNA"/>
</dbReference>
<evidence type="ECO:0000256" key="3">
    <source>
        <dbReference type="ARBA" id="ARBA00022801"/>
    </source>
</evidence>
<evidence type="ECO:0000256" key="2">
    <source>
        <dbReference type="ARBA" id="ARBA00013064"/>
    </source>
</evidence>
<dbReference type="InterPro" id="IPR016195">
    <property type="entry name" value="Pol/histidinol_Pase-like"/>
</dbReference>
<keyword evidence="3" id="KW-0378">Hydrolase</keyword>
<keyword evidence="6" id="KW-1185">Reference proteome</keyword>
<sequence>MLSLFKSKPKLVELLPANYVDIHSHILPGIDDGAKTLDDTQFLLEEMKQLGFTKCITTPHTMNNVWDNTPETISAAHNKVETSLALPFEIKAASEYLLDESVIAKAKEKTLLTLKGNFVLVELSYLNAPFQLYDFLFQLQLYGYQVVLAHPERYSYFHSNKKEYQKLKKAGCLFQLNLLSTVGYYGKEVAKTADYLLKNNLYDFVGSDIHHKKHIKAFHSKIVYNNGDKITEVMKRNAFFK</sequence>
<dbReference type="PANTHER" id="PTHR39181">
    <property type="entry name" value="TYROSINE-PROTEIN PHOSPHATASE YWQE"/>
    <property type="match status" value="1"/>
</dbReference>
<dbReference type="RefSeq" id="WP_113989381.1">
    <property type="nucleotide sequence ID" value="NZ_QLST01000011.1"/>
</dbReference>
<proteinExistence type="inferred from homology"/>
<evidence type="ECO:0000256" key="1">
    <source>
        <dbReference type="ARBA" id="ARBA00005750"/>
    </source>
</evidence>
<dbReference type="GO" id="GO:0004725">
    <property type="term" value="F:protein tyrosine phosphatase activity"/>
    <property type="evidence" value="ECO:0007669"/>
    <property type="project" value="UniProtKB-EC"/>
</dbReference>
<dbReference type="AlphaFoldDB" id="A0A365P040"/>
<name>A0A365P040_9FLAO</name>
<evidence type="ECO:0000313" key="5">
    <source>
        <dbReference type="EMBL" id="RBA27875.1"/>
    </source>
</evidence>